<evidence type="ECO:0000313" key="3">
    <source>
        <dbReference type="EMBL" id="VEI71351.1"/>
    </source>
</evidence>
<keyword evidence="1" id="KW-0812">Transmembrane</keyword>
<evidence type="ECO:0000256" key="1">
    <source>
        <dbReference type="SAM" id="Phobius"/>
    </source>
</evidence>
<evidence type="ECO:0000313" key="5">
    <source>
        <dbReference type="Proteomes" id="UP000271603"/>
    </source>
</evidence>
<dbReference type="EMBL" id="LR134155">
    <property type="protein sequence ID" value="VEA73253.1"/>
    <property type="molecule type" value="Genomic_DNA"/>
</dbReference>
<protein>
    <submittedName>
        <fullName evidence="2">Uncharacterized protein</fullName>
    </submittedName>
</protein>
<evidence type="ECO:0000313" key="4">
    <source>
        <dbReference type="EMBL" id="VTP61879.1"/>
    </source>
</evidence>
<dbReference type="Proteomes" id="UP000307968">
    <property type="component" value="Chromosome"/>
</dbReference>
<dbReference type="EMBL" id="LR590463">
    <property type="protein sequence ID" value="VTP61879.1"/>
    <property type="molecule type" value="Genomic_DNA"/>
</dbReference>
<dbReference type="EMBL" id="LR134493">
    <property type="protein sequence ID" value="VEI71351.1"/>
    <property type="molecule type" value="Genomic_DNA"/>
</dbReference>
<accession>A0A3S5DFJ7</accession>
<proteinExistence type="predicted"/>
<evidence type="ECO:0000313" key="2">
    <source>
        <dbReference type="EMBL" id="VEA73253.1"/>
    </source>
</evidence>
<feature type="transmembrane region" description="Helical" evidence="1">
    <location>
        <begin position="15"/>
        <end position="34"/>
    </location>
</feature>
<keyword evidence="1" id="KW-0472">Membrane</keyword>
<evidence type="ECO:0000313" key="6">
    <source>
        <dbReference type="Proteomes" id="UP000281904"/>
    </source>
</evidence>
<evidence type="ECO:0000313" key="7">
    <source>
        <dbReference type="Proteomes" id="UP000307968"/>
    </source>
</evidence>
<organism evidence="2 5">
    <name type="scientific">Serratia rubidaea</name>
    <name type="common">Serratia marinorubra</name>
    <dbReference type="NCBI Taxonomy" id="61652"/>
    <lineage>
        <taxon>Bacteria</taxon>
        <taxon>Pseudomonadati</taxon>
        <taxon>Pseudomonadota</taxon>
        <taxon>Gammaproteobacteria</taxon>
        <taxon>Enterobacterales</taxon>
        <taxon>Yersiniaceae</taxon>
        <taxon>Serratia</taxon>
    </lineage>
</organism>
<dbReference type="Proteomes" id="UP000281904">
    <property type="component" value="Chromosome"/>
</dbReference>
<dbReference type="Proteomes" id="UP000271603">
    <property type="component" value="Chromosome"/>
</dbReference>
<sequence>MKEYDKDPDDTFSDLLQAVTLVVLVVAGLGIGLLSV</sequence>
<gene>
    <name evidence="3" type="ORF">NCTC10036_04314</name>
    <name evidence="4" type="ORF">NCTC12971_02352</name>
    <name evidence="2" type="ORF">NCTC9419_04881</name>
</gene>
<reference evidence="5 6" key="1">
    <citation type="submission" date="2018-12" db="EMBL/GenBank/DDBJ databases">
        <authorList>
            <consortium name="Pathogen Informatics"/>
        </authorList>
    </citation>
    <scope>NUCLEOTIDE SEQUENCE [LARGE SCALE GENOMIC DNA]</scope>
    <source>
        <strain evidence="3 6">NCTC10036</strain>
        <strain evidence="4 7">NCTC12971</strain>
        <strain evidence="2 5">NCTC9419</strain>
    </source>
</reference>
<keyword evidence="1" id="KW-1133">Transmembrane helix</keyword>
<name>A0A3S5DFJ7_SERRU</name>
<dbReference type="AlphaFoldDB" id="A0A3S5DFJ7"/>